<dbReference type="EMBL" id="JAKNCT010000009">
    <property type="protein sequence ID" value="MCG5031430.1"/>
    <property type="molecule type" value="Genomic_DNA"/>
</dbReference>
<evidence type="ECO:0000256" key="2">
    <source>
        <dbReference type="ARBA" id="ARBA00004377"/>
    </source>
</evidence>
<reference evidence="13 14" key="1">
    <citation type="submission" date="2022-02" db="EMBL/GenBank/DDBJ databases">
        <title>Mesosutterella porci, a novel member of the family Sutterellaceae from pig feces.</title>
        <authorList>
            <person name="Wylensek D."/>
            <person name="Clavel T."/>
        </authorList>
    </citation>
    <scope>NUCLEOTIDE SEQUENCE [LARGE SCALE GENOMIC DNA]</scope>
    <source>
        <strain evidence="14">oilRF-744-wt-GAM-9</strain>
    </source>
</reference>
<evidence type="ECO:0000256" key="6">
    <source>
        <dbReference type="ARBA" id="ARBA00022475"/>
    </source>
</evidence>
<sequence>MHWESASAFFAMGGHGFWVWMAWGVAVLAIVLELISLRRGRRSALAEIRRIARLEDEQAGAELRPRE</sequence>
<protein>
    <recommendedName>
        <fullName evidence="4 12">Heme exporter protein D</fullName>
    </recommendedName>
</protein>
<keyword evidence="14" id="KW-1185">Reference proteome</keyword>
<evidence type="ECO:0000256" key="1">
    <source>
        <dbReference type="ARBA" id="ARBA00002442"/>
    </source>
</evidence>
<keyword evidence="7 12" id="KW-0997">Cell inner membrane</keyword>
<comment type="function">
    <text evidence="1 12">Required for the export of heme to the periplasm for the biogenesis of c-type cytochromes.</text>
</comment>
<dbReference type="PANTHER" id="PTHR37531">
    <property type="entry name" value="HEME EXPORTER PROTEIN D"/>
    <property type="match status" value="1"/>
</dbReference>
<accession>A0ABS9MS42</accession>
<dbReference type="PANTHER" id="PTHR37531:SF1">
    <property type="entry name" value="HEME EXPORTER PROTEIN D"/>
    <property type="match status" value="1"/>
</dbReference>
<keyword evidence="6 12" id="KW-1003">Cell membrane</keyword>
<evidence type="ECO:0000256" key="5">
    <source>
        <dbReference type="ARBA" id="ARBA00022448"/>
    </source>
</evidence>
<evidence type="ECO:0000256" key="7">
    <source>
        <dbReference type="ARBA" id="ARBA00022519"/>
    </source>
</evidence>
<keyword evidence="5 12" id="KW-0813">Transport</keyword>
<dbReference type="InterPro" id="IPR007078">
    <property type="entry name" value="Haem_export_protD_CcmD"/>
</dbReference>
<feature type="transmembrane region" description="Helical" evidence="12">
    <location>
        <begin position="17"/>
        <end position="35"/>
    </location>
</feature>
<comment type="subcellular location">
    <subcellularLocation>
        <location evidence="2 12">Cell inner membrane</location>
        <topology evidence="2 12">Single-pass membrane protein</topology>
    </subcellularLocation>
</comment>
<evidence type="ECO:0000256" key="8">
    <source>
        <dbReference type="ARBA" id="ARBA00022692"/>
    </source>
</evidence>
<keyword evidence="9 12" id="KW-0201">Cytochrome c-type biogenesis</keyword>
<evidence type="ECO:0000256" key="12">
    <source>
        <dbReference type="RuleBase" id="RU363101"/>
    </source>
</evidence>
<evidence type="ECO:0000256" key="4">
    <source>
        <dbReference type="ARBA" id="ARBA00016461"/>
    </source>
</evidence>
<evidence type="ECO:0000256" key="3">
    <source>
        <dbReference type="ARBA" id="ARBA00008741"/>
    </source>
</evidence>
<organism evidence="13 14">
    <name type="scientific">Mesosutterella porci</name>
    <dbReference type="NCBI Taxonomy" id="2915351"/>
    <lineage>
        <taxon>Bacteria</taxon>
        <taxon>Pseudomonadati</taxon>
        <taxon>Pseudomonadota</taxon>
        <taxon>Betaproteobacteria</taxon>
        <taxon>Burkholderiales</taxon>
        <taxon>Sutterellaceae</taxon>
        <taxon>Mesosutterella</taxon>
    </lineage>
</organism>
<comment type="caution">
    <text evidence="13">The sequence shown here is derived from an EMBL/GenBank/DDBJ whole genome shotgun (WGS) entry which is preliminary data.</text>
</comment>
<evidence type="ECO:0000313" key="14">
    <source>
        <dbReference type="Proteomes" id="UP001297600"/>
    </source>
</evidence>
<keyword evidence="10 12" id="KW-1133">Transmembrane helix</keyword>
<dbReference type="NCBIfam" id="TIGR03141">
    <property type="entry name" value="cytochro_ccmD"/>
    <property type="match status" value="1"/>
</dbReference>
<keyword evidence="8 12" id="KW-0812">Transmembrane</keyword>
<comment type="similarity">
    <text evidence="3 12">Belongs to the CcmD/CycX/HelD family.</text>
</comment>
<evidence type="ECO:0000256" key="9">
    <source>
        <dbReference type="ARBA" id="ARBA00022748"/>
    </source>
</evidence>
<keyword evidence="11 12" id="KW-0472">Membrane</keyword>
<evidence type="ECO:0000313" key="13">
    <source>
        <dbReference type="EMBL" id="MCG5031430.1"/>
    </source>
</evidence>
<evidence type="ECO:0000256" key="10">
    <source>
        <dbReference type="ARBA" id="ARBA00022989"/>
    </source>
</evidence>
<dbReference type="InterPro" id="IPR052075">
    <property type="entry name" value="Heme_exporter_D"/>
</dbReference>
<dbReference type="Pfam" id="PF04995">
    <property type="entry name" value="CcmD"/>
    <property type="match status" value="1"/>
</dbReference>
<gene>
    <name evidence="13" type="primary">ccmD</name>
    <name evidence="13" type="ORF">MAF45_08255</name>
</gene>
<name>A0ABS9MS42_9BURK</name>
<dbReference type="Proteomes" id="UP001297600">
    <property type="component" value="Unassembled WGS sequence"/>
</dbReference>
<dbReference type="RefSeq" id="WP_237979163.1">
    <property type="nucleotide sequence ID" value="NZ_JAKNCT010000009.1"/>
</dbReference>
<proteinExistence type="inferred from homology"/>
<evidence type="ECO:0000256" key="11">
    <source>
        <dbReference type="ARBA" id="ARBA00023136"/>
    </source>
</evidence>